<dbReference type="GO" id="GO:0036503">
    <property type="term" value="P:ERAD pathway"/>
    <property type="evidence" value="ECO:0007669"/>
    <property type="project" value="TreeGrafter"/>
</dbReference>
<proteinExistence type="predicted"/>
<comment type="catalytic activity">
    <reaction evidence="1 9">
        <text>Thiol-dependent hydrolysis of ester, thioester, amide, peptide and isopeptide bonds formed by the C-terminal Gly of ubiquitin (a 76-residue protein attached to proteins as an intracellular targeting signal).</text>
        <dbReference type="EC" id="3.4.19.12"/>
    </reaction>
</comment>
<evidence type="ECO:0000256" key="5">
    <source>
        <dbReference type="ARBA" id="ARBA00022786"/>
    </source>
</evidence>
<dbReference type="PANTHER" id="PTHR13312">
    <property type="entry name" value="HIV-INDUCED PROTEIN-7-LIKE PROTEASE"/>
    <property type="match status" value="1"/>
</dbReference>
<dbReference type="EMBL" id="VFQX01000034">
    <property type="protein sequence ID" value="KAF0977554.1"/>
    <property type="molecule type" value="Genomic_DNA"/>
</dbReference>
<dbReference type="GO" id="GO:0016579">
    <property type="term" value="P:protein deubiquitination"/>
    <property type="evidence" value="ECO:0007669"/>
    <property type="project" value="TreeGrafter"/>
</dbReference>
<dbReference type="Gene3D" id="3.90.70.80">
    <property type="match status" value="1"/>
</dbReference>
<dbReference type="VEuPathDB" id="AmoebaDB:FDP41_003546"/>
<dbReference type="Proteomes" id="UP000444721">
    <property type="component" value="Unassembled WGS sequence"/>
</dbReference>
<dbReference type="Pfam" id="PF02338">
    <property type="entry name" value="OTU"/>
    <property type="match status" value="1"/>
</dbReference>
<dbReference type="GeneID" id="68110764"/>
<keyword evidence="6 9" id="KW-0378">Hydrolase</keyword>
<evidence type="ECO:0000259" key="10">
    <source>
        <dbReference type="PROSITE" id="PS50802"/>
    </source>
</evidence>
<name>A0A6A5BTJ6_NAEFO</name>
<evidence type="ECO:0000256" key="2">
    <source>
        <dbReference type="ARBA" id="ARBA00022670"/>
    </source>
</evidence>
<evidence type="ECO:0000256" key="4">
    <source>
        <dbReference type="ARBA" id="ARBA00022771"/>
    </source>
</evidence>
<evidence type="ECO:0000256" key="8">
    <source>
        <dbReference type="ARBA" id="ARBA00022833"/>
    </source>
</evidence>
<keyword evidence="3" id="KW-0479">Metal-binding</keyword>
<comment type="subcellular location">
    <subcellularLocation>
        <location evidence="9">Cytoplasm</location>
    </subcellularLocation>
</comment>
<dbReference type="SUPFAM" id="SSF54001">
    <property type="entry name" value="Cysteine proteinases"/>
    <property type="match status" value="1"/>
</dbReference>
<dbReference type="InterPro" id="IPR029071">
    <property type="entry name" value="Ubiquitin-like_domsf"/>
</dbReference>
<evidence type="ECO:0000256" key="3">
    <source>
        <dbReference type="ARBA" id="ARBA00022723"/>
    </source>
</evidence>
<dbReference type="InterPro" id="IPR057766">
    <property type="entry name" value="Znf-C2H2_OTU1-like_C"/>
</dbReference>
<dbReference type="Pfam" id="PF21403">
    <property type="entry name" value="OTU1_UBXL"/>
    <property type="match status" value="1"/>
</dbReference>
<keyword evidence="5 9" id="KW-0833">Ubl conjugation pathway</keyword>
<keyword evidence="9" id="KW-0963">Cytoplasm</keyword>
<dbReference type="CDD" id="cd17059">
    <property type="entry name" value="Ubl_OTU1"/>
    <property type="match status" value="1"/>
</dbReference>
<dbReference type="VEuPathDB" id="AmoebaDB:NF0046960"/>
<comment type="function">
    <text evidence="9">Hydrolase that can remove conjugated ubiquitin from proteins and may therefore play an important regulatory role at the level of protein turnover by preventing degradation.</text>
</comment>
<organism evidence="11 12">
    <name type="scientific">Naegleria fowleri</name>
    <name type="common">Brain eating amoeba</name>
    <dbReference type="NCBI Taxonomy" id="5763"/>
    <lineage>
        <taxon>Eukaryota</taxon>
        <taxon>Discoba</taxon>
        <taxon>Heterolobosea</taxon>
        <taxon>Tetramitia</taxon>
        <taxon>Eutetramitia</taxon>
        <taxon>Vahlkampfiidae</taxon>
        <taxon>Naegleria</taxon>
    </lineage>
</organism>
<dbReference type="InterPro" id="IPR048857">
    <property type="entry name" value="OTU1_Ubl"/>
</dbReference>
<dbReference type="GO" id="GO:0008270">
    <property type="term" value="F:zinc ion binding"/>
    <property type="evidence" value="ECO:0007669"/>
    <property type="project" value="UniProtKB-KW"/>
</dbReference>
<dbReference type="GO" id="GO:0005634">
    <property type="term" value="C:nucleus"/>
    <property type="evidence" value="ECO:0007669"/>
    <property type="project" value="TreeGrafter"/>
</dbReference>
<dbReference type="PROSITE" id="PS00028">
    <property type="entry name" value="ZINC_FINGER_C2H2_1"/>
    <property type="match status" value="1"/>
</dbReference>
<evidence type="ECO:0000256" key="9">
    <source>
        <dbReference type="RuleBase" id="RU367104"/>
    </source>
</evidence>
<dbReference type="VEuPathDB" id="AmoebaDB:NfTy_070610"/>
<dbReference type="PROSITE" id="PS50802">
    <property type="entry name" value="OTU"/>
    <property type="match status" value="1"/>
</dbReference>
<keyword evidence="2" id="KW-0645">Protease</keyword>
<gene>
    <name evidence="11" type="ORF">FDP41_003546</name>
</gene>
<protein>
    <recommendedName>
        <fullName evidence="9">Ubiquitin thioesterase OTU</fullName>
        <ecNumber evidence="9">3.4.19.12</ecNumber>
    </recommendedName>
</protein>
<dbReference type="GO" id="GO:0004843">
    <property type="term" value="F:cysteine-type deubiquitinase activity"/>
    <property type="evidence" value="ECO:0007669"/>
    <property type="project" value="UniProtKB-UniRule"/>
</dbReference>
<dbReference type="GO" id="GO:0005829">
    <property type="term" value="C:cytosol"/>
    <property type="evidence" value="ECO:0007669"/>
    <property type="project" value="TreeGrafter"/>
</dbReference>
<dbReference type="OrthoDB" id="65596at2759"/>
<sequence length="351" mass="39712">MLRIRLPSGQMNLKGVDFQNSTVEWLKSEIQKESKIPLLKQKLKCGFPPQEVTGQSDQELFNSKKLSEIGLKSGESLIVEETNEYSQAKQPISYQLASASMGNHDVVDLTADSTNIVQLKPEQYSDCPARPHDLQSFDSSLISDCVAIKRVIPADNSCLFNALAYCLEGSRARKNKRARALRRVVRDWIMKHPFYFNEAILGKPTKEYCDWIMKDDSWGGSIELLILSQFYNIRIESFDVTANRRDVYGEGDSTITSKIFLIYDGIHYDAFAFNPVPSGPEELDITIVPANEEISSKKAFDHVKQLHEQHQFTDTASFTLKCLQCGEFLKGEKEATLHAKKTGHTSFGEKR</sequence>
<evidence type="ECO:0000313" key="11">
    <source>
        <dbReference type="EMBL" id="KAF0977554.1"/>
    </source>
</evidence>
<dbReference type="EC" id="3.4.19.12" evidence="9"/>
<dbReference type="SUPFAM" id="SSF54236">
    <property type="entry name" value="Ubiquitin-like"/>
    <property type="match status" value="1"/>
</dbReference>
<evidence type="ECO:0000256" key="1">
    <source>
        <dbReference type="ARBA" id="ARBA00000707"/>
    </source>
</evidence>
<dbReference type="InterPro" id="IPR003323">
    <property type="entry name" value="OTU_dom"/>
</dbReference>
<dbReference type="PANTHER" id="PTHR13312:SF0">
    <property type="entry name" value="UBIQUITIN THIOESTERASE OTU1"/>
    <property type="match status" value="1"/>
</dbReference>
<evidence type="ECO:0000313" key="12">
    <source>
        <dbReference type="Proteomes" id="UP000444721"/>
    </source>
</evidence>
<dbReference type="Gene3D" id="3.10.20.90">
    <property type="entry name" value="Phosphatidylinositol 3-kinase Catalytic Subunit, Chain A, domain 1"/>
    <property type="match status" value="1"/>
</dbReference>
<dbReference type="OMA" id="VDEYCAW"/>
<dbReference type="InterPro" id="IPR013087">
    <property type="entry name" value="Znf_C2H2_type"/>
</dbReference>
<feature type="domain" description="OTU" evidence="10">
    <location>
        <begin position="147"/>
        <end position="274"/>
    </location>
</feature>
<dbReference type="GO" id="GO:0030968">
    <property type="term" value="P:endoplasmic reticulum unfolded protein response"/>
    <property type="evidence" value="ECO:0007669"/>
    <property type="project" value="TreeGrafter"/>
</dbReference>
<accession>A0A6A5BTJ6</accession>
<keyword evidence="4" id="KW-0863">Zinc-finger</keyword>
<keyword evidence="8" id="KW-0862">Zinc</keyword>
<keyword evidence="7 9" id="KW-0788">Thiol protease</keyword>
<dbReference type="AlphaFoldDB" id="A0A6A5BTJ6"/>
<comment type="caution">
    <text evidence="11">The sequence shown here is derived from an EMBL/GenBank/DDBJ whole genome shotgun (WGS) entry which is preliminary data.</text>
</comment>
<keyword evidence="12" id="KW-1185">Reference proteome</keyword>
<dbReference type="RefSeq" id="XP_044562267.1">
    <property type="nucleotide sequence ID" value="XM_044706862.1"/>
</dbReference>
<dbReference type="InterPro" id="IPR038765">
    <property type="entry name" value="Papain-like_cys_pep_sf"/>
</dbReference>
<reference evidence="11 12" key="1">
    <citation type="journal article" date="2019" name="Sci. Rep.">
        <title>Nanopore sequencing improves the draft genome of the human pathogenic amoeba Naegleria fowleri.</title>
        <authorList>
            <person name="Liechti N."/>
            <person name="Schurch N."/>
            <person name="Bruggmann R."/>
            <person name="Wittwer M."/>
        </authorList>
    </citation>
    <scope>NUCLEOTIDE SEQUENCE [LARGE SCALE GENOMIC DNA]</scope>
    <source>
        <strain evidence="11 12">ATCC 30894</strain>
    </source>
</reference>
<evidence type="ECO:0000256" key="6">
    <source>
        <dbReference type="ARBA" id="ARBA00022801"/>
    </source>
</evidence>
<evidence type="ECO:0000256" key="7">
    <source>
        <dbReference type="ARBA" id="ARBA00022807"/>
    </source>
</evidence>
<dbReference type="Pfam" id="PF24560">
    <property type="entry name" value="zf-C2H2_OTU1_C"/>
    <property type="match status" value="1"/>
</dbReference>